<dbReference type="Gene3D" id="1.20.1250.20">
    <property type="entry name" value="MFS general substrate transporter like domains"/>
    <property type="match status" value="2"/>
</dbReference>
<dbReference type="InterPro" id="IPR036259">
    <property type="entry name" value="MFS_trans_sf"/>
</dbReference>
<evidence type="ECO:0000256" key="3">
    <source>
        <dbReference type="ARBA" id="ARBA00022989"/>
    </source>
</evidence>
<feature type="transmembrane region" description="Helical" evidence="6">
    <location>
        <begin position="378"/>
        <end position="401"/>
    </location>
</feature>
<dbReference type="InterPro" id="IPR020846">
    <property type="entry name" value="MFS_dom"/>
</dbReference>
<feature type="domain" description="Major facilitator superfamily (MFS) profile" evidence="7">
    <location>
        <begin position="13"/>
        <end position="433"/>
    </location>
</feature>
<dbReference type="CDD" id="cd17319">
    <property type="entry name" value="MFS_ExuT_GudP_like"/>
    <property type="match status" value="1"/>
</dbReference>
<dbReference type="Proteomes" id="UP001199044">
    <property type="component" value="Unassembled WGS sequence"/>
</dbReference>
<evidence type="ECO:0000256" key="1">
    <source>
        <dbReference type="ARBA" id="ARBA00004141"/>
    </source>
</evidence>
<feature type="transmembrane region" description="Helical" evidence="6">
    <location>
        <begin position="407"/>
        <end position="428"/>
    </location>
</feature>
<evidence type="ECO:0000256" key="2">
    <source>
        <dbReference type="ARBA" id="ARBA00022692"/>
    </source>
</evidence>
<feature type="transmembrane region" description="Helical" evidence="6">
    <location>
        <begin position="282"/>
        <end position="305"/>
    </location>
</feature>
<reference evidence="9" key="1">
    <citation type="submission" date="2023-07" db="EMBL/GenBank/DDBJ databases">
        <title>Molecular identification of indigenous halophilic bacteria isolated from red sea cost, biodegradation of synthetic dyes and assessment of degraded metabolite toxicity.</title>
        <authorList>
            <person name="Chaieb K."/>
            <person name="Altayb H.N."/>
        </authorList>
    </citation>
    <scope>NUCLEOTIDE SEQUENCE [LARGE SCALE GENOMIC DNA]</scope>
    <source>
        <strain evidence="9">K20</strain>
    </source>
</reference>
<evidence type="ECO:0000313" key="8">
    <source>
        <dbReference type="EMBL" id="MCA2017060.1"/>
    </source>
</evidence>
<feature type="transmembrane region" description="Helical" evidence="6">
    <location>
        <begin position="12"/>
        <end position="31"/>
    </location>
</feature>
<evidence type="ECO:0000259" key="7">
    <source>
        <dbReference type="PROSITE" id="PS50850"/>
    </source>
</evidence>
<dbReference type="RefSeq" id="WP_225250881.1">
    <property type="nucleotide sequence ID" value="NZ_JAIWIU010000085.1"/>
</dbReference>
<keyword evidence="9" id="KW-1185">Reference proteome</keyword>
<evidence type="ECO:0000256" key="4">
    <source>
        <dbReference type="ARBA" id="ARBA00023136"/>
    </source>
</evidence>
<dbReference type="EMBL" id="JAIWIU010000085">
    <property type="protein sequence ID" value="MCA2017060.1"/>
    <property type="molecule type" value="Genomic_DNA"/>
</dbReference>
<keyword evidence="2 6" id="KW-0812">Transmembrane</keyword>
<dbReference type="SUPFAM" id="SSF103473">
    <property type="entry name" value="MFS general substrate transporter"/>
    <property type="match status" value="1"/>
</dbReference>
<feature type="transmembrane region" description="Helical" evidence="6">
    <location>
        <begin position="171"/>
        <end position="190"/>
    </location>
</feature>
<keyword evidence="4 6" id="KW-0472">Membrane</keyword>
<comment type="caution">
    <text evidence="8">The sequence shown here is derived from an EMBL/GenBank/DDBJ whole genome shotgun (WGS) entry which is preliminary data.</text>
</comment>
<accession>A0ABS7YS16</accession>
<dbReference type="PANTHER" id="PTHR11662:SF399">
    <property type="entry name" value="FI19708P1-RELATED"/>
    <property type="match status" value="1"/>
</dbReference>
<feature type="transmembrane region" description="Helical" evidence="6">
    <location>
        <begin position="51"/>
        <end position="71"/>
    </location>
</feature>
<feature type="transmembrane region" description="Helical" evidence="6">
    <location>
        <begin position="142"/>
        <end position="165"/>
    </location>
</feature>
<dbReference type="PROSITE" id="PS50850">
    <property type="entry name" value="MFS"/>
    <property type="match status" value="1"/>
</dbReference>
<gene>
    <name evidence="8" type="ORF">LDJ79_13120</name>
</gene>
<dbReference type="InterPro" id="IPR050382">
    <property type="entry name" value="MFS_Na/Anion_cotransporter"/>
</dbReference>
<dbReference type="PANTHER" id="PTHR11662">
    <property type="entry name" value="SOLUTE CARRIER FAMILY 17"/>
    <property type="match status" value="1"/>
</dbReference>
<evidence type="ECO:0000313" key="9">
    <source>
        <dbReference type="Proteomes" id="UP001199044"/>
    </source>
</evidence>
<feature type="transmembrane region" description="Helical" evidence="6">
    <location>
        <begin position="246"/>
        <end position="270"/>
    </location>
</feature>
<evidence type="ECO:0000256" key="6">
    <source>
        <dbReference type="SAM" id="Phobius"/>
    </source>
</evidence>
<feature type="transmembrane region" description="Helical" evidence="6">
    <location>
        <begin position="341"/>
        <end position="366"/>
    </location>
</feature>
<dbReference type="InterPro" id="IPR011701">
    <property type="entry name" value="MFS"/>
</dbReference>
<keyword evidence="3 6" id="KW-1133">Transmembrane helix</keyword>
<evidence type="ECO:0000256" key="5">
    <source>
        <dbReference type="ARBA" id="ARBA00038514"/>
    </source>
</evidence>
<feature type="transmembrane region" description="Helical" evidence="6">
    <location>
        <begin position="317"/>
        <end position="335"/>
    </location>
</feature>
<organism evidence="8 9">
    <name type="scientific">Vibrio tritonius</name>
    <dbReference type="NCBI Taxonomy" id="1435069"/>
    <lineage>
        <taxon>Bacteria</taxon>
        <taxon>Pseudomonadati</taxon>
        <taxon>Pseudomonadota</taxon>
        <taxon>Gammaproteobacteria</taxon>
        <taxon>Vibrionales</taxon>
        <taxon>Vibrionaceae</taxon>
        <taxon>Vibrio</taxon>
    </lineage>
</organism>
<name>A0ABS7YS16_9VIBR</name>
<comment type="similarity">
    <text evidence="5">Belongs to the major facilitator superfamily. Phthalate permease family.</text>
</comment>
<proteinExistence type="inferred from homology"/>
<protein>
    <submittedName>
        <fullName evidence="8">MFS transporter</fullName>
    </submittedName>
</protein>
<comment type="subcellular location">
    <subcellularLocation>
        <location evidence="1">Membrane</location>
        <topology evidence="1">Multi-pass membrane protein</topology>
    </subcellularLocation>
</comment>
<feature type="transmembrane region" description="Helical" evidence="6">
    <location>
        <begin position="103"/>
        <end position="121"/>
    </location>
</feature>
<sequence>MDQKKPTRGRLGVAFVVLMVSIVMFADRNLFPVIASPLMKTMDISPAMIGWLFSTFSIVYVVCQIPGGLLLDKLGSRVTITSCFVGLGVINLFQGLATTFDGVLVVIGLFIFRALVAFMETPAIPSFTRVITTWFPLREKGLAITATGSSQYIAAVGFVPFFAWYAGAINYQSLFVLVGILEIIAAFVFYRVSLPPAQHPWVNNAELDYIREGGALVDIDKKQPESKKKKTGGNSKQVKAFLTHRITIGVFLSQYCFNCLSFFFLSWFPMYLMTERGIDIKATGLLVAIPAFCAFLGSILAGASSDFLMRKTNSLNIARKMPIIVGMICSFSIIFCNYVDSIYLVIAFMSLSYFGKGCSTLGWVILSDVAPKEIIGSAGGIFNAFGNVSTIVTPIVIGYIVTLTGSFTWALIFVSAHAVLALFSYIVIVGPLKRIEAASTEEEEQALVEQPAASSK</sequence>
<dbReference type="Pfam" id="PF07690">
    <property type="entry name" value="MFS_1"/>
    <property type="match status" value="2"/>
</dbReference>